<organism evidence="2">
    <name type="scientific">Aegilops tauschii</name>
    <name type="common">Tausch's goatgrass</name>
    <name type="synonym">Aegilops squarrosa</name>
    <dbReference type="NCBI Taxonomy" id="37682"/>
    <lineage>
        <taxon>Eukaryota</taxon>
        <taxon>Viridiplantae</taxon>
        <taxon>Streptophyta</taxon>
        <taxon>Embryophyta</taxon>
        <taxon>Tracheophyta</taxon>
        <taxon>Spermatophyta</taxon>
        <taxon>Magnoliopsida</taxon>
        <taxon>Liliopsida</taxon>
        <taxon>Poales</taxon>
        <taxon>Poaceae</taxon>
        <taxon>BOP clade</taxon>
        <taxon>Pooideae</taxon>
        <taxon>Triticodae</taxon>
        <taxon>Triticeae</taxon>
        <taxon>Triticinae</taxon>
        <taxon>Aegilops</taxon>
    </lineage>
</organism>
<name>M8CAG5_AEGTA</name>
<dbReference type="Pfam" id="PF05003">
    <property type="entry name" value="DUF668"/>
    <property type="match status" value="1"/>
</dbReference>
<dbReference type="InterPro" id="IPR045021">
    <property type="entry name" value="PSI1/2/3"/>
</dbReference>
<feature type="compositionally biased region" description="Basic and acidic residues" evidence="1">
    <location>
        <begin position="529"/>
        <end position="539"/>
    </location>
</feature>
<evidence type="ECO:0008006" key="3">
    <source>
        <dbReference type="Google" id="ProtNLM"/>
    </source>
</evidence>
<dbReference type="Pfam" id="PF11961">
    <property type="entry name" value="DUF3475"/>
    <property type="match status" value="1"/>
</dbReference>
<dbReference type="GO" id="GO:0045927">
    <property type="term" value="P:positive regulation of growth"/>
    <property type="evidence" value="ECO:0007669"/>
    <property type="project" value="InterPro"/>
</dbReference>
<dbReference type="EnsemblPlants" id="EMT12123">
    <property type="protein sequence ID" value="EMT12123"/>
    <property type="gene ID" value="F775_09855"/>
</dbReference>
<dbReference type="InterPro" id="IPR021864">
    <property type="entry name" value="DUF3475"/>
</dbReference>
<proteinExistence type="predicted"/>
<feature type="compositionally biased region" description="Basic residues" evidence="1">
    <location>
        <begin position="475"/>
        <end position="491"/>
    </location>
</feature>
<sequence>MGCVFSRREKREGSARPQGRSVQPQPYHHQQHQQQALGAVFDARRGRYGPTDFDSGEIAIPPPHKPHKVSEPGTFIGRASIAGLEKAVEVLDTLGSGIASLNHGSGFLYGGTTRGNKVEILAFEVANTIAKASNLWRSCSDDNIRELKEEILHSDGVRILISSDPSELLHIAAIDKREELAILSREVIRFGDLCKDPIWHNLGRYFEKYASENYAFHFDIFTVLSAPLVLNTMGYSGVQELYHELHALDRFEQDFQRKFHEEESVPAARRESVMILHSELKRQRKLVKTLKKKSLWSRPLEDVVEKLVDIVIFLDKQIRDAFGEAVPVGTDFMEQGQSKRLGACGLALHYANIINQIENIVSRPLSLPPSARDNLYHGLPETVKSALRPRLQSVKTEDEERSVSQIKAEMQRTLRWLLPIAENTTRSDMDEKSGSRHSVTRVQTLHHADKAKTEEHMLELVVLLHHLVLQVKSRGYGHNKSTRRERSRSRKGGPSSSSEPPHHEADTTRHNTSPMNNSHGSTCPSPLSDSDRETLDHLSFKRTTSYGRSKSCEPRPGRGNKAHRSWDSCRSHGSSPAREFGRGSTSGREMVRDLDVIDGLGRLTLSFS</sequence>
<dbReference type="InterPro" id="IPR007700">
    <property type="entry name" value="DUF668"/>
</dbReference>
<feature type="region of interest" description="Disordered" evidence="1">
    <location>
        <begin position="1"/>
        <end position="35"/>
    </location>
</feature>
<feature type="compositionally biased region" description="Basic and acidic residues" evidence="1">
    <location>
        <begin position="500"/>
        <end position="509"/>
    </location>
</feature>
<feature type="region of interest" description="Disordered" evidence="1">
    <location>
        <begin position="474"/>
        <end position="591"/>
    </location>
</feature>
<evidence type="ECO:0000313" key="2">
    <source>
        <dbReference type="EnsemblPlants" id="EMT12123"/>
    </source>
</evidence>
<feature type="compositionally biased region" description="Basic and acidic residues" evidence="1">
    <location>
        <begin position="1"/>
        <end position="14"/>
    </location>
</feature>
<evidence type="ECO:0000256" key="1">
    <source>
        <dbReference type="SAM" id="MobiDB-lite"/>
    </source>
</evidence>
<protein>
    <recommendedName>
        <fullName evidence="3">DUF668 domain-containing protein</fullName>
    </recommendedName>
</protein>
<dbReference type="PANTHER" id="PTHR31730">
    <property type="entry name" value="OS01G0873900 PROTEIN"/>
    <property type="match status" value="1"/>
</dbReference>
<dbReference type="AlphaFoldDB" id="M8CAG5"/>
<feature type="compositionally biased region" description="Low complexity" evidence="1">
    <location>
        <begin position="23"/>
        <end position="35"/>
    </location>
</feature>
<reference evidence="2" key="1">
    <citation type="submission" date="2015-06" db="UniProtKB">
        <authorList>
            <consortium name="EnsemblPlants"/>
        </authorList>
    </citation>
    <scope>IDENTIFICATION</scope>
</reference>
<dbReference type="PANTHER" id="PTHR31730:SF37">
    <property type="entry name" value="OS06G0716000 PROTEIN"/>
    <property type="match status" value="1"/>
</dbReference>
<feature type="compositionally biased region" description="Polar residues" evidence="1">
    <location>
        <begin position="510"/>
        <end position="528"/>
    </location>
</feature>
<accession>M8CAG5</accession>